<dbReference type="Proteomes" id="UP001157006">
    <property type="component" value="Chromosome 4"/>
</dbReference>
<evidence type="ECO:0000313" key="1">
    <source>
        <dbReference type="EMBL" id="CAI8609268.1"/>
    </source>
</evidence>
<proteinExistence type="predicted"/>
<dbReference type="PANTHER" id="PTHR23135:SF4">
    <property type="entry name" value="UDP-N-ACETYLMURAMOYL-L-ALANYL-D-GLUTAMATE--2,6-DIAMINOPIMELATE LIGASE MURE HOMOLOG, CHLOROPLASTIC"/>
    <property type="match status" value="1"/>
</dbReference>
<dbReference type="SUPFAM" id="SSF63418">
    <property type="entry name" value="MurE/MurF N-terminal domain"/>
    <property type="match status" value="1"/>
</dbReference>
<protein>
    <recommendedName>
        <fullName evidence="3">Polyprotein</fullName>
    </recommendedName>
</protein>
<accession>A0AAV1AJ94</accession>
<dbReference type="InterPro" id="IPR035911">
    <property type="entry name" value="MurE/MurF_N"/>
</dbReference>
<dbReference type="AlphaFoldDB" id="A0AAV1AJ94"/>
<name>A0AAV1AJ94_VICFA</name>
<sequence length="254" mass="28780">MIHNKNKSIHLLLRFDSETTNSENSLLVLDDEEDFKNNQATYLTVITDPDDVFDEASSIESSQDYLFSEIDKAITLIHKEFVNQDLLKPNPAKEVFPKSFTKSFNHIKSTMPKKATFDSLVKSKKARILEPKFHMTLAVILDESKMVPVLVDGNLEVEISGIQYDSRLVTSGNLFVCCVVSKNDRHMFLREADKRGAVVVKLTLITITSLWKTISYKNLTSIEVESTSDGFDEGDLLAAESLEIYKETFWRVGS</sequence>
<dbReference type="PANTHER" id="PTHR23135">
    <property type="entry name" value="MUR LIGASE FAMILY MEMBER"/>
    <property type="match status" value="1"/>
</dbReference>
<reference evidence="1 2" key="1">
    <citation type="submission" date="2023-01" db="EMBL/GenBank/DDBJ databases">
        <authorList>
            <person name="Kreplak J."/>
        </authorList>
    </citation>
    <scope>NUCLEOTIDE SEQUENCE [LARGE SCALE GENOMIC DNA]</scope>
</reference>
<evidence type="ECO:0008006" key="3">
    <source>
        <dbReference type="Google" id="ProtNLM"/>
    </source>
</evidence>
<gene>
    <name evidence="1" type="ORF">VFH_IV124840</name>
</gene>
<evidence type="ECO:0000313" key="2">
    <source>
        <dbReference type="Proteomes" id="UP001157006"/>
    </source>
</evidence>
<dbReference type="Gene3D" id="3.40.1390.10">
    <property type="entry name" value="MurE/MurF, N-terminal domain"/>
    <property type="match status" value="1"/>
</dbReference>
<organism evidence="1 2">
    <name type="scientific">Vicia faba</name>
    <name type="common">Broad bean</name>
    <name type="synonym">Faba vulgaris</name>
    <dbReference type="NCBI Taxonomy" id="3906"/>
    <lineage>
        <taxon>Eukaryota</taxon>
        <taxon>Viridiplantae</taxon>
        <taxon>Streptophyta</taxon>
        <taxon>Embryophyta</taxon>
        <taxon>Tracheophyta</taxon>
        <taxon>Spermatophyta</taxon>
        <taxon>Magnoliopsida</taxon>
        <taxon>eudicotyledons</taxon>
        <taxon>Gunneridae</taxon>
        <taxon>Pentapetalae</taxon>
        <taxon>rosids</taxon>
        <taxon>fabids</taxon>
        <taxon>Fabales</taxon>
        <taxon>Fabaceae</taxon>
        <taxon>Papilionoideae</taxon>
        <taxon>50 kb inversion clade</taxon>
        <taxon>NPAAA clade</taxon>
        <taxon>Hologalegina</taxon>
        <taxon>IRL clade</taxon>
        <taxon>Fabeae</taxon>
        <taxon>Vicia</taxon>
    </lineage>
</organism>
<dbReference type="EMBL" id="OX451739">
    <property type="protein sequence ID" value="CAI8609268.1"/>
    <property type="molecule type" value="Genomic_DNA"/>
</dbReference>
<keyword evidence="2" id="KW-1185">Reference proteome</keyword>